<proteinExistence type="predicted"/>
<evidence type="ECO:0000256" key="1">
    <source>
        <dbReference type="SAM" id="MobiDB-lite"/>
    </source>
</evidence>
<organism evidence="2 3">
    <name type="scientific">Euplotes crassus</name>
    <dbReference type="NCBI Taxonomy" id="5936"/>
    <lineage>
        <taxon>Eukaryota</taxon>
        <taxon>Sar</taxon>
        <taxon>Alveolata</taxon>
        <taxon>Ciliophora</taxon>
        <taxon>Intramacronucleata</taxon>
        <taxon>Spirotrichea</taxon>
        <taxon>Hypotrichia</taxon>
        <taxon>Euplotida</taxon>
        <taxon>Euplotidae</taxon>
        <taxon>Moneuplotes</taxon>
    </lineage>
</organism>
<accession>A0AAD1U7T9</accession>
<evidence type="ECO:0000313" key="2">
    <source>
        <dbReference type="EMBL" id="CAI2361884.1"/>
    </source>
</evidence>
<feature type="region of interest" description="Disordered" evidence="1">
    <location>
        <begin position="356"/>
        <end position="394"/>
    </location>
</feature>
<feature type="compositionally biased region" description="Polar residues" evidence="1">
    <location>
        <begin position="257"/>
        <end position="271"/>
    </location>
</feature>
<protein>
    <submittedName>
        <fullName evidence="2">Uncharacterized protein</fullName>
    </submittedName>
</protein>
<feature type="region of interest" description="Disordered" evidence="1">
    <location>
        <begin position="257"/>
        <end position="296"/>
    </location>
</feature>
<evidence type="ECO:0000313" key="3">
    <source>
        <dbReference type="Proteomes" id="UP001295684"/>
    </source>
</evidence>
<feature type="compositionally biased region" description="Polar residues" evidence="1">
    <location>
        <begin position="411"/>
        <end position="433"/>
    </location>
</feature>
<gene>
    <name evidence="2" type="ORF">ECRASSUSDP1_LOCUS3199</name>
</gene>
<feature type="region of interest" description="Disordered" evidence="1">
    <location>
        <begin position="409"/>
        <end position="433"/>
    </location>
</feature>
<feature type="compositionally biased region" description="Basic and acidic residues" evidence="1">
    <location>
        <begin position="272"/>
        <end position="282"/>
    </location>
</feature>
<feature type="compositionally biased region" description="Polar residues" evidence="1">
    <location>
        <begin position="128"/>
        <end position="150"/>
    </location>
</feature>
<reference evidence="2" key="1">
    <citation type="submission" date="2023-07" db="EMBL/GenBank/DDBJ databases">
        <authorList>
            <consortium name="AG Swart"/>
            <person name="Singh M."/>
            <person name="Singh A."/>
            <person name="Seah K."/>
            <person name="Emmerich C."/>
        </authorList>
    </citation>
    <scope>NUCLEOTIDE SEQUENCE</scope>
    <source>
        <strain evidence="2">DP1</strain>
    </source>
</reference>
<feature type="region of interest" description="Disordered" evidence="1">
    <location>
        <begin position="122"/>
        <end position="150"/>
    </location>
</feature>
<dbReference type="AlphaFoldDB" id="A0AAD1U7T9"/>
<dbReference type="EMBL" id="CAMPGE010003061">
    <property type="protein sequence ID" value="CAI2361884.1"/>
    <property type="molecule type" value="Genomic_DNA"/>
</dbReference>
<sequence length="508" mass="57973">MLEQIFLNVNGRRISLQNESLKVFDNAKIPNFDIMGLGSTSSIEEFGGIPDYQPSHPSIFSNDYNTIYKHQDHNISCQGLQSNLKQQLYTRSGHVGAEHNKSVLNDPGYSRLVRKNQNHFSKWRHSSNARNRSFENGSRNSKNSVFPLNNTKKATNQLLNCLFQTSDNKNQPAADTFSDLDSVFPMKMRSFSKEQVVLPRNEKMRHCTPKKSKDIKIFRKAHFIKRQKAALNKLKPKRVKPKQADLPAVNVKQITFHSGNNCNNYGDNSQSSDKDRDIKVKGLDSNPYDSKQKPYKRVLNKSYSNNCISRRTRLTKNLELSQSQAKHNYIVTGDSKRKISASPYSNFFKINSLNYATPQDHKENGGSAQTSKLVSKRENLSSNQNSDSDNFKIPTPTFNSALKLKPGLISSEASPSNNATKLRNDSTATLHSQSTLERDDRIFDHSQIYQPVLPMKIQLSFKRKSRLHQVLPKNPSHESPWNRKSLLAKMAATRLLNNRQFVIKKEQF</sequence>
<name>A0AAD1U7T9_EUPCR</name>
<comment type="caution">
    <text evidence="2">The sequence shown here is derived from an EMBL/GenBank/DDBJ whole genome shotgun (WGS) entry which is preliminary data.</text>
</comment>
<dbReference type="Proteomes" id="UP001295684">
    <property type="component" value="Unassembled WGS sequence"/>
</dbReference>
<keyword evidence="3" id="KW-1185">Reference proteome</keyword>